<dbReference type="InterPro" id="IPR025758">
    <property type="entry name" value="Fic/DOC_N"/>
</dbReference>
<dbReference type="PANTHER" id="PTHR13504">
    <property type="entry name" value="FIDO DOMAIN-CONTAINING PROTEIN DDB_G0283145"/>
    <property type="match status" value="1"/>
</dbReference>
<dbReference type="AlphaFoldDB" id="A0A401JDG9"/>
<feature type="binding site" evidence="1">
    <location>
        <begin position="216"/>
        <end position="222"/>
    </location>
    <ligand>
        <name>ATP</name>
        <dbReference type="ChEBI" id="CHEBI:30616"/>
    </ligand>
</feature>
<feature type="binding site" evidence="1">
    <location>
        <position position="211"/>
    </location>
    <ligand>
        <name>ATP</name>
        <dbReference type="ChEBI" id="CHEBI:30616"/>
    </ligand>
</feature>
<dbReference type="EMBL" id="BGOW01000014">
    <property type="protein sequence ID" value="GBL45712.1"/>
    <property type="molecule type" value="Genomic_DNA"/>
</dbReference>
<sequence length="377" mass="42926">MKFETFQAGVLRQRYQYKSFEPVPVNHEWVWEDATINALLEAANRALGELNAFSLIVPDIDLFIEMHVVKEAQTSSRIEGTQTGFDEALMSEEQIQPEKRDDWREVRNYIDAVNTAIAELKTLPLSNRLLKQAHEILMRGVRGEHKQPGEFRTSQNWIGGSSLTDAVFIPPHPDGVPDLMSDLEAFWHNEAIVVPHLIRVAISHYQFETVHPFLDGNGRIGRLLIPLYLVSHGVLAKPSLYLSDFFERNRASYYDALMRVRVSNDLIHWVRFFLQGMAETATKGREVFQQVLALRTEAEHAVLGLGKRAANARQVLNLLYRKPVVSAADIEKALSVSTPTANALIRDFEKLGMLLEITGQQRGRAYAFDRYLRLFVS</sequence>
<dbReference type="SUPFAM" id="SSF46785">
    <property type="entry name" value="Winged helix' DNA-binding domain"/>
    <property type="match status" value="1"/>
</dbReference>
<evidence type="ECO:0000256" key="3">
    <source>
        <dbReference type="PIRSR" id="PIRSR640198-2"/>
    </source>
</evidence>
<evidence type="ECO:0000313" key="6">
    <source>
        <dbReference type="Proteomes" id="UP000286806"/>
    </source>
</evidence>
<comment type="caution">
    <text evidence="5">The sequence shown here is derived from an EMBL/GenBank/DDBJ whole genome shotgun (WGS) entry which is preliminary data.</text>
</comment>
<evidence type="ECO:0000256" key="2">
    <source>
        <dbReference type="PIRSR" id="PIRSR640198-1"/>
    </source>
</evidence>
<dbReference type="PROSITE" id="PS51459">
    <property type="entry name" value="FIDO"/>
    <property type="match status" value="1"/>
</dbReference>
<dbReference type="InterPro" id="IPR026287">
    <property type="entry name" value="SoFic-like"/>
</dbReference>
<dbReference type="Proteomes" id="UP000286806">
    <property type="component" value="Unassembled WGS sequence"/>
</dbReference>
<keyword evidence="1" id="KW-0547">Nucleotide-binding</keyword>
<protein>
    <submittedName>
        <fullName evidence="5">MloA</fullName>
    </submittedName>
</protein>
<dbReference type="Gene3D" id="1.10.10.10">
    <property type="entry name" value="Winged helix-like DNA-binding domain superfamily/Winged helix DNA-binding domain"/>
    <property type="match status" value="1"/>
</dbReference>
<dbReference type="GO" id="GO:0005524">
    <property type="term" value="F:ATP binding"/>
    <property type="evidence" value="ECO:0007669"/>
    <property type="project" value="UniProtKB-KW"/>
</dbReference>
<name>A0A401JDG9_9PROT</name>
<feature type="binding site" evidence="1">
    <location>
        <position position="79"/>
    </location>
    <ligand>
        <name>ATP</name>
        <dbReference type="ChEBI" id="CHEBI:30616"/>
    </ligand>
</feature>
<feature type="binding site" evidence="3">
    <location>
        <begin position="253"/>
        <end position="254"/>
    </location>
    <ligand>
        <name>ATP</name>
        <dbReference type="ChEBI" id="CHEBI:30616"/>
    </ligand>
</feature>
<dbReference type="InterPro" id="IPR036597">
    <property type="entry name" value="Fido-like_dom_sf"/>
</dbReference>
<gene>
    <name evidence="5" type="ORF">SFMTTN_1523</name>
</gene>
<keyword evidence="1" id="KW-0067">ATP-binding</keyword>
<evidence type="ECO:0000256" key="1">
    <source>
        <dbReference type="PIRSR" id="PIRSR038925-1"/>
    </source>
</evidence>
<dbReference type="Pfam" id="PF11972">
    <property type="entry name" value="HTH_13"/>
    <property type="match status" value="1"/>
</dbReference>
<dbReference type="InterPro" id="IPR021068">
    <property type="entry name" value="HTH_DNA-bd"/>
</dbReference>
<dbReference type="PANTHER" id="PTHR13504:SF38">
    <property type="entry name" value="FIDO DOMAIN-CONTAINING PROTEIN"/>
    <property type="match status" value="1"/>
</dbReference>
<reference evidence="5 6" key="1">
    <citation type="journal article" date="2019" name="Front. Microbiol.">
        <title>Genomes of Neutrophilic Sulfur-Oxidizing Chemolithoautotrophs Representing 9 Proteobacterial Species From 8 Genera.</title>
        <authorList>
            <person name="Watanabe T."/>
            <person name="Kojima H."/>
            <person name="Umezawa K."/>
            <person name="Hori C."/>
            <person name="Takasuka T.E."/>
            <person name="Kato Y."/>
            <person name="Fukui M."/>
        </authorList>
    </citation>
    <scope>NUCLEOTIDE SEQUENCE [LARGE SCALE GENOMIC DNA]</scope>
    <source>
        <strain evidence="5 6">TTN</strain>
    </source>
</reference>
<feature type="binding site" evidence="3">
    <location>
        <begin position="215"/>
        <end position="222"/>
    </location>
    <ligand>
        <name>ATP</name>
        <dbReference type="ChEBI" id="CHEBI:30616"/>
    </ligand>
</feature>
<dbReference type="Pfam" id="PF02661">
    <property type="entry name" value="Fic"/>
    <property type="match status" value="1"/>
</dbReference>
<evidence type="ECO:0000313" key="5">
    <source>
        <dbReference type="EMBL" id="GBL45712.1"/>
    </source>
</evidence>
<dbReference type="Gene3D" id="1.10.3290.10">
    <property type="entry name" value="Fido-like domain"/>
    <property type="match status" value="1"/>
</dbReference>
<evidence type="ECO:0000259" key="4">
    <source>
        <dbReference type="PROSITE" id="PS51459"/>
    </source>
</evidence>
<dbReference type="PIRSF" id="PIRSF038925">
    <property type="entry name" value="AMP-prot_trans"/>
    <property type="match status" value="1"/>
</dbReference>
<dbReference type="InterPro" id="IPR003812">
    <property type="entry name" value="Fido"/>
</dbReference>
<proteinExistence type="predicted"/>
<dbReference type="InterPro" id="IPR036388">
    <property type="entry name" value="WH-like_DNA-bd_sf"/>
</dbReference>
<organism evidence="5 6">
    <name type="scientific">Sulfuriferula multivorans</name>
    <dbReference type="NCBI Taxonomy" id="1559896"/>
    <lineage>
        <taxon>Bacteria</taxon>
        <taxon>Pseudomonadati</taxon>
        <taxon>Pseudomonadota</taxon>
        <taxon>Betaproteobacteria</taxon>
        <taxon>Nitrosomonadales</taxon>
        <taxon>Sulfuricellaceae</taxon>
        <taxon>Sulfuriferula</taxon>
    </lineage>
</organism>
<dbReference type="OrthoDB" id="9813719at2"/>
<feature type="binding site" evidence="1">
    <location>
        <position position="253"/>
    </location>
    <ligand>
        <name>ATP</name>
        <dbReference type="ChEBI" id="CHEBI:30616"/>
    </ligand>
</feature>
<dbReference type="Pfam" id="PF13784">
    <property type="entry name" value="Fic_N"/>
    <property type="match status" value="1"/>
</dbReference>
<feature type="domain" description="Fido" evidence="4">
    <location>
        <begin position="125"/>
        <end position="275"/>
    </location>
</feature>
<dbReference type="InterPro" id="IPR036390">
    <property type="entry name" value="WH_DNA-bd_sf"/>
</dbReference>
<accession>A0A401JDG9</accession>
<dbReference type="SUPFAM" id="SSF140931">
    <property type="entry name" value="Fic-like"/>
    <property type="match status" value="1"/>
</dbReference>
<feature type="active site" evidence="2">
    <location>
        <position position="211"/>
    </location>
</feature>
<dbReference type="RefSeq" id="WP_124704517.1">
    <property type="nucleotide sequence ID" value="NZ_BGOW01000014.1"/>
</dbReference>
<dbReference type="InterPro" id="IPR040198">
    <property type="entry name" value="Fido_containing"/>
</dbReference>
<keyword evidence="6" id="KW-1185">Reference proteome</keyword>